<organism evidence="1">
    <name type="scientific">Arundo donax</name>
    <name type="common">Giant reed</name>
    <name type="synonym">Donax arundinaceus</name>
    <dbReference type="NCBI Taxonomy" id="35708"/>
    <lineage>
        <taxon>Eukaryota</taxon>
        <taxon>Viridiplantae</taxon>
        <taxon>Streptophyta</taxon>
        <taxon>Embryophyta</taxon>
        <taxon>Tracheophyta</taxon>
        <taxon>Spermatophyta</taxon>
        <taxon>Magnoliopsida</taxon>
        <taxon>Liliopsida</taxon>
        <taxon>Poales</taxon>
        <taxon>Poaceae</taxon>
        <taxon>PACMAD clade</taxon>
        <taxon>Arundinoideae</taxon>
        <taxon>Arundineae</taxon>
        <taxon>Arundo</taxon>
    </lineage>
</organism>
<reference evidence="1" key="2">
    <citation type="journal article" date="2015" name="Data Brief">
        <title>Shoot transcriptome of the giant reed, Arundo donax.</title>
        <authorList>
            <person name="Barrero R.A."/>
            <person name="Guerrero F.D."/>
            <person name="Moolhuijzen P."/>
            <person name="Goolsby J.A."/>
            <person name="Tidwell J."/>
            <person name="Bellgard S.E."/>
            <person name="Bellgard M.I."/>
        </authorList>
    </citation>
    <scope>NUCLEOTIDE SEQUENCE</scope>
    <source>
        <tissue evidence="1">Shoot tissue taken approximately 20 cm above the soil surface</tissue>
    </source>
</reference>
<proteinExistence type="predicted"/>
<sequence>MLSVLHQCYLSPLSTYFSLPRCFAASRSEMPSCHPRRQNHAVHCSSHVQEGSAFSCVV</sequence>
<accession>A0A0A8Z0I0</accession>
<reference evidence="1" key="1">
    <citation type="submission" date="2014-09" db="EMBL/GenBank/DDBJ databases">
        <authorList>
            <person name="Magalhaes I.L.F."/>
            <person name="Oliveira U."/>
            <person name="Santos F.R."/>
            <person name="Vidigal T.H.D.A."/>
            <person name="Brescovit A.D."/>
            <person name="Santos A.J."/>
        </authorList>
    </citation>
    <scope>NUCLEOTIDE SEQUENCE</scope>
    <source>
        <tissue evidence="1">Shoot tissue taken approximately 20 cm above the soil surface</tissue>
    </source>
</reference>
<evidence type="ECO:0000313" key="1">
    <source>
        <dbReference type="EMBL" id="JAD31158.1"/>
    </source>
</evidence>
<dbReference type="EMBL" id="GBRH01266737">
    <property type="protein sequence ID" value="JAD31158.1"/>
    <property type="molecule type" value="Transcribed_RNA"/>
</dbReference>
<protein>
    <submittedName>
        <fullName evidence="1">Double-strand break repair protein MRE11</fullName>
    </submittedName>
</protein>
<dbReference type="AlphaFoldDB" id="A0A0A8Z0I0"/>
<name>A0A0A8Z0I0_ARUDO</name>